<dbReference type="EMBL" id="CAMXCT030000102">
    <property type="protein sequence ID" value="CAL4761140.1"/>
    <property type="molecule type" value="Genomic_DNA"/>
</dbReference>
<sequence length="214" mass="24134">MEYCNGCSGCNGWQLAQQAQAFDAEYGMGYSFGQSYSSDSSATIDSRMASRRVRRTTTSTTNPGSWGHPEACRKPCLYFSQGICHSGVNCGFCHMPHFVVTSGLDKRQRELISEMPHQEVVALVYPHLRARAESSQFPEECHKVLSVVRLELPARTRVFLHQDVLDRLNRVLDHLSFSSLISLICKKYDRQPFAAEVSGQMDLLRFKVAHLVNL</sequence>
<keyword evidence="1" id="KW-0862">Zinc</keyword>
<evidence type="ECO:0000313" key="7">
    <source>
        <dbReference type="Proteomes" id="UP001152797"/>
    </source>
</evidence>
<evidence type="ECO:0000256" key="2">
    <source>
        <dbReference type="SAM" id="MobiDB-lite"/>
    </source>
</evidence>
<evidence type="ECO:0000313" key="4">
    <source>
        <dbReference type="EMBL" id="CAI3973828.1"/>
    </source>
</evidence>
<organism evidence="4">
    <name type="scientific">Cladocopium goreaui</name>
    <dbReference type="NCBI Taxonomy" id="2562237"/>
    <lineage>
        <taxon>Eukaryota</taxon>
        <taxon>Sar</taxon>
        <taxon>Alveolata</taxon>
        <taxon>Dinophyceae</taxon>
        <taxon>Suessiales</taxon>
        <taxon>Symbiodiniaceae</taxon>
        <taxon>Cladocopium</taxon>
    </lineage>
</organism>
<dbReference type="OrthoDB" id="412791at2759"/>
<protein>
    <submittedName>
        <fullName evidence="6">C3H1-type domain-containing protein</fullName>
    </submittedName>
</protein>
<accession>A0A9P1BI02</accession>
<gene>
    <name evidence="4" type="ORF">C1SCF055_LOCUS2280</name>
</gene>
<feature type="zinc finger region" description="C3H1-type" evidence="1">
    <location>
        <begin position="70"/>
        <end position="97"/>
    </location>
</feature>
<dbReference type="GO" id="GO:0008270">
    <property type="term" value="F:zinc ion binding"/>
    <property type="evidence" value="ECO:0007669"/>
    <property type="project" value="UniProtKB-KW"/>
</dbReference>
<comment type="caution">
    <text evidence="4">The sequence shown here is derived from an EMBL/GenBank/DDBJ whole genome shotgun (WGS) entry which is preliminary data.</text>
</comment>
<feature type="domain" description="C3H1-type" evidence="3">
    <location>
        <begin position="70"/>
        <end position="97"/>
    </location>
</feature>
<dbReference type="EMBL" id="CAMXCT010000102">
    <property type="protein sequence ID" value="CAI3973828.1"/>
    <property type="molecule type" value="Genomic_DNA"/>
</dbReference>
<proteinExistence type="predicted"/>
<evidence type="ECO:0000256" key="1">
    <source>
        <dbReference type="PROSITE-ProRule" id="PRU00723"/>
    </source>
</evidence>
<dbReference type="AlphaFoldDB" id="A0A9P1BI02"/>
<keyword evidence="1" id="KW-0863">Zinc-finger</keyword>
<dbReference type="Proteomes" id="UP001152797">
    <property type="component" value="Unassembled WGS sequence"/>
</dbReference>
<dbReference type="PROSITE" id="PS50103">
    <property type="entry name" value="ZF_C3H1"/>
    <property type="match status" value="1"/>
</dbReference>
<keyword evidence="1" id="KW-0479">Metal-binding</keyword>
<dbReference type="InterPro" id="IPR000571">
    <property type="entry name" value="Znf_CCCH"/>
</dbReference>
<dbReference type="EMBL" id="CAMXCT020000102">
    <property type="protein sequence ID" value="CAL1127203.1"/>
    <property type="molecule type" value="Genomic_DNA"/>
</dbReference>
<evidence type="ECO:0000313" key="6">
    <source>
        <dbReference type="EMBL" id="CAL4761140.1"/>
    </source>
</evidence>
<feature type="region of interest" description="Disordered" evidence="2">
    <location>
        <begin position="46"/>
        <end position="65"/>
    </location>
</feature>
<reference evidence="5" key="2">
    <citation type="submission" date="2024-04" db="EMBL/GenBank/DDBJ databases">
        <authorList>
            <person name="Chen Y."/>
            <person name="Shah S."/>
            <person name="Dougan E. K."/>
            <person name="Thang M."/>
            <person name="Chan C."/>
        </authorList>
    </citation>
    <scope>NUCLEOTIDE SEQUENCE [LARGE SCALE GENOMIC DNA]</scope>
</reference>
<keyword evidence="7" id="KW-1185">Reference proteome</keyword>
<evidence type="ECO:0000313" key="5">
    <source>
        <dbReference type="EMBL" id="CAL1127203.1"/>
    </source>
</evidence>
<evidence type="ECO:0000259" key="3">
    <source>
        <dbReference type="PROSITE" id="PS50103"/>
    </source>
</evidence>
<name>A0A9P1BI02_9DINO</name>
<reference evidence="4" key="1">
    <citation type="submission" date="2022-10" db="EMBL/GenBank/DDBJ databases">
        <authorList>
            <person name="Chen Y."/>
            <person name="Dougan E. K."/>
            <person name="Chan C."/>
            <person name="Rhodes N."/>
            <person name="Thang M."/>
        </authorList>
    </citation>
    <scope>NUCLEOTIDE SEQUENCE</scope>
</reference>